<accession>A0ABN9VDU0</accession>
<evidence type="ECO:0000313" key="2">
    <source>
        <dbReference type="Proteomes" id="UP001189429"/>
    </source>
</evidence>
<proteinExistence type="predicted"/>
<sequence>MLSSNVSASMFHTRPLSFMHIELLLPLLMCLRTRSLTKKHVLRMDWLRVSCASTTLIFGGSLHFLSRMVTSFQVRASSAWTVSIWPWLAGKRCLRHGCFCHQ</sequence>
<name>A0ABN9VDU0_9DINO</name>
<gene>
    <name evidence="1" type="ORF">PCOR1329_LOCUS57070</name>
</gene>
<comment type="caution">
    <text evidence="1">The sequence shown here is derived from an EMBL/GenBank/DDBJ whole genome shotgun (WGS) entry which is preliminary data.</text>
</comment>
<dbReference type="EMBL" id="CAUYUJ010017040">
    <property type="protein sequence ID" value="CAK0871161.1"/>
    <property type="molecule type" value="Genomic_DNA"/>
</dbReference>
<protein>
    <submittedName>
        <fullName evidence="1">Uncharacterized protein</fullName>
    </submittedName>
</protein>
<evidence type="ECO:0000313" key="1">
    <source>
        <dbReference type="EMBL" id="CAK0871161.1"/>
    </source>
</evidence>
<dbReference type="Proteomes" id="UP001189429">
    <property type="component" value="Unassembled WGS sequence"/>
</dbReference>
<reference evidence="1" key="1">
    <citation type="submission" date="2023-10" db="EMBL/GenBank/DDBJ databases">
        <authorList>
            <person name="Chen Y."/>
            <person name="Shah S."/>
            <person name="Dougan E. K."/>
            <person name="Thang M."/>
            <person name="Chan C."/>
        </authorList>
    </citation>
    <scope>NUCLEOTIDE SEQUENCE [LARGE SCALE GENOMIC DNA]</scope>
</reference>
<keyword evidence="2" id="KW-1185">Reference proteome</keyword>
<organism evidence="1 2">
    <name type="scientific">Prorocentrum cordatum</name>
    <dbReference type="NCBI Taxonomy" id="2364126"/>
    <lineage>
        <taxon>Eukaryota</taxon>
        <taxon>Sar</taxon>
        <taxon>Alveolata</taxon>
        <taxon>Dinophyceae</taxon>
        <taxon>Prorocentrales</taxon>
        <taxon>Prorocentraceae</taxon>
        <taxon>Prorocentrum</taxon>
    </lineage>
</organism>